<dbReference type="InterPro" id="IPR025714">
    <property type="entry name" value="Methyltranfer_dom"/>
</dbReference>
<feature type="non-terminal residue" evidence="7">
    <location>
        <position position="383"/>
    </location>
</feature>
<keyword evidence="3 4" id="KW-0949">S-adenosyl-L-methionine</keyword>
<sequence length="383" mass="42305">MTQDWPDEIELTITGIAQGGDGVGRFRERPVFATGALPGETVRVRLRDRQTAFARGDVVAVMQSSPDRIESTCPKEAVCGAAGWRWIDYDAQLRFKAEILRDQLRHLGGIDIPVSAMHGAEEAISAGPGLPSGRGWSYRTTAELHWENGKIGYYAPGSRRVMDLGQCCLHHPLINEAIAALQLLQEDIPTLRGVTLRCSPALGEVLAVLEGEGRWEALAQRWMSEYPALIGVLQRTRNGVKRVRGQTYLEQIIDDVRWHVGAGSFFQINARQTARMIERVRTLMAVVPGERVLDLFCGVGTFAIPLRMAGARVTGIESYAPAIEDARRSSVVNSIDDITWYAGPVEKMLERLDGPFDGAVLDPPRRGSEQERLPHPALVDHLL</sequence>
<feature type="domain" description="TRAM" evidence="6">
    <location>
        <begin position="1"/>
        <end position="60"/>
    </location>
</feature>
<feature type="binding site" evidence="4">
    <location>
        <position position="317"/>
    </location>
    <ligand>
        <name>S-adenosyl-L-methionine</name>
        <dbReference type="ChEBI" id="CHEBI:59789"/>
    </ligand>
</feature>
<dbReference type="InterPro" id="IPR012340">
    <property type="entry name" value="NA-bd_OB-fold"/>
</dbReference>
<comment type="caution">
    <text evidence="4">Lacks conserved residue(s) required for the propagation of feature annotation.</text>
</comment>
<dbReference type="EC" id="2.1.1.190" evidence="7"/>
<evidence type="ECO:0000256" key="1">
    <source>
        <dbReference type="ARBA" id="ARBA00022603"/>
    </source>
</evidence>
<evidence type="ECO:0000256" key="2">
    <source>
        <dbReference type="ARBA" id="ARBA00022679"/>
    </source>
</evidence>
<keyword evidence="2 4" id="KW-0808">Transferase</keyword>
<accession>A0A6J4LGT5</accession>
<keyword evidence="1 4" id="KW-0489">Methyltransferase</keyword>
<dbReference type="GO" id="GO:0070041">
    <property type="term" value="F:rRNA (uridine-C5-)-methyltransferase activity"/>
    <property type="evidence" value="ECO:0007669"/>
    <property type="project" value="TreeGrafter"/>
</dbReference>
<evidence type="ECO:0000256" key="3">
    <source>
        <dbReference type="ARBA" id="ARBA00022691"/>
    </source>
</evidence>
<evidence type="ECO:0000313" key="7">
    <source>
        <dbReference type="EMBL" id="CAA9331288.1"/>
    </source>
</evidence>
<reference evidence="7" key="1">
    <citation type="submission" date="2020-02" db="EMBL/GenBank/DDBJ databases">
        <authorList>
            <person name="Meier V. D."/>
        </authorList>
    </citation>
    <scope>NUCLEOTIDE SEQUENCE</scope>
    <source>
        <strain evidence="7">AVDCRST_MAG93</strain>
    </source>
</reference>
<dbReference type="PROSITE" id="PS51687">
    <property type="entry name" value="SAM_MT_RNA_M5U"/>
    <property type="match status" value="1"/>
</dbReference>
<evidence type="ECO:0000259" key="6">
    <source>
        <dbReference type="PROSITE" id="PS50926"/>
    </source>
</evidence>
<dbReference type="InterPro" id="IPR029063">
    <property type="entry name" value="SAM-dependent_MTases_sf"/>
</dbReference>
<feature type="binding site" evidence="4">
    <location>
        <position position="362"/>
    </location>
    <ligand>
        <name>S-adenosyl-L-methionine</name>
        <dbReference type="ChEBI" id="CHEBI:59789"/>
    </ligand>
</feature>
<dbReference type="AlphaFoldDB" id="A0A6J4LGT5"/>
<dbReference type="PROSITE" id="PS50926">
    <property type="entry name" value="TRAM"/>
    <property type="match status" value="1"/>
</dbReference>
<feature type="binding site" evidence="4">
    <location>
        <position position="267"/>
    </location>
    <ligand>
        <name>S-adenosyl-L-methionine</name>
        <dbReference type="ChEBI" id="CHEBI:59789"/>
    </ligand>
</feature>
<comment type="similarity">
    <text evidence="4">Belongs to the class I-like SAM-binding methyltransferase superfamily. RNA M5U methyltransferase family.</text>
</comment>
<proteinExistence type="inferred from homology"/>
<dbReference type="Gene3D" id="2.40.50.1070">
    <property type="match status" value="1"/>
</dbReference>
<dbReference type="PANTHER" id="PTHR11061:SF30">
    <property type="entry name" value="TRNA (URACIL(54)-C(5))-METHYLTRANSFERASE"/>
    <property type="match status" value="1"/>
</dbReference>
<organism evidence="7">
    <name type="scientific">uncultured Chloroflexia bacterium</name>
    <dbReference type="NCBI Taxonomy" id="1672391"/>
    <lineage>
        <taxon>Bacteria</taxon>
        <taxon>Bacillati</taxon>
        <taxon>Chloroflexota</taxon>
        <taxon>Chloroflexia</taxon>
        <taxon>environmental samples</taxon>
    </lineage>
</organism>
<dbReference type="SUPFAM" id="SSF50249">
    <property type="entry name" value="Nucleic acid-binding proteins"/>
    <property type="match status" value="1"/>
</dbReference>
<dbReference type="EMBL" id="CADCTR010002088">
    <property type="protein sequence ID" value="CAA9331288.1"/>
    <property type="molecule type" value="Genomic_DNA"/>
</dbReference>
<dbReference type="CDD" id="cd02440">
    <property type="entry name" value="AdoMet_MTases"/>
    <property type="match status" value="1"/>
</dbReference>
<feature type="compositionally biased region" description="Basic and acidic residues" evidence="5">
    <location>
        <begin position="363"/>
        <end position="374"/>
    </location>
</feature>
<dbReference type="Pfam" id="PF01938">
    <property type="entry name" value="TRAM"/>
    <property type="match status" value="1"/>
</dbReference>
<dbReference type="PANTHER" id="PTHR11061">
    <property type="entry name" value="RNA M5U METHYLTRANSFERASE"/>
    <property type="match status" value="1"/>
</dbReference>
<dbReference type="NCBIfam" id="TIGR00479">
    <property type="entry name" value="rumA"/>
    <property type="match status" value="1"/>
</dbReference>
<dbReference type="Pfam" id="PF13847">
    <property type="entry name" value="Methyltransf_31"/>
    <property type="match status" value="1"/>
</dbReference>
<dbReference type="Gene3D" id="3.40.50.150">
    <property type="entry name" value="Vaccinia Virus protein VP39"/>
    <property type="match status" value="1"/>
</dbReference>
<name>A0A6J4LGT5_9CHLR</name>
<dbReference type="SUPFAM" id="SSF53335">
    <property type="entry name" value="S-adenosyl-L-methionine-dependent methyltransferases"/>
    <property type="match status" value="1"/>
</dbReference>
<evidence type="ECO:0000256" key="4">
    <source>
        <dbReference type="PROSITE-ProRule" id="PRU01024"/>
    </source>
</evidence>
<dbReference type="InterPro" id="IPR010280">
    <property type="entry name" value="U5_MeTrfase_fam"/>
</dbReference>
<evidence type="ECO:0000256" key="5">
    <source>
        <dbReference type="SAM" id="MobiDB-lite"/>
    </source>
</evidence>
<dbReference type="InterPro" id="IPR002792">
    <property type="entry name" value="TRAM_dom"/>
</dbReference>
<dbReference type="Gene3D" id="2.40.50.140">
    <property type="entry name" value="Nucleic acid-binding proteins"/>
    <property type="match status" value="1"/>
</dbReference>
<protein>
    <submittedName>
        <fullName evidence="7">23S rRNA (Uracil(1939)-C(5))-methyltransferase</fullName>
        <ecNumber evidence="7">2.1.1.190</ecNumber>
    </submittedName>
</protein>
<feature type="region of interest" description="Disordered" evidence="5">
    <location>
        <begin position="360"/>
        <end position="383"/>
    </location>
</feature>
<dbReference type="GO" id="GO:0070475">
    <property type="term" value="P:rRNA base methylation"/>
    <property type="evidence" value="ECO:0007669"/>
    <property type="project" value="TreeGrafter"/>
</dbReference>
<feature type="binding site" evidence="4">
    <location>
        <position position="296"/>
    </location>
    <ligand>
        <name>S-adenosyl-L-methionine</name>
        <dbReference type="ChEBI" id="CHEBI:59789"/>
    </ligand>
</feature>
<gene>
    <name evidence="7" type="ORF">AVDCRST_MAG93-6203</name>
</gene>